<dbReference type="InterPro" id="IPR024705">
    <property type="entry name" value="Ssp411"/>
</dbReference>
<dbReference type="PIRSF" id="PIRSF006402">
    <property type="entry name" value="UCP006402_thioredoxin"/>
    <property type="match status" value="1"/>
</dbReference>
<accession>A0A285P109</accession>
<dbReference type="Pfam" id="PF03190">
    <property type="entry name" value="Thioredox_DsbH"/>
    <property type="match status" value="1"/>
</dbReference>
<dbReference type="InterPro" id="IPR012341">
    <property type="entry name" value="6hp_glycosidase-like_sf"/>
</dbReference>
<dbReference type="CDD" id="cd02955">
    <property type="entry name" value="SSP411"/>
    <property type="match status" value="1"/>
</dbReference>
<sequence>MPNRLVNAKSPYLRKSAHQPVDWYEWCQEAFEKAKREDKPILLSIGGVWCHWCHVMAKESFENPQIAQIINEHFVAIKVDRDERPDIDRRYQEVVVALTGAGGWPLTVFLTPEGKAFFGGTYFPPEDRWGRPGFKSLLLRIAQLWKEDRDRIVRSAEHIFRELQAFSSTNFKDFLDEDLLIRGMGALLSSIDYQKGGIGNAPKFHHAKAFELLLYHHYFTKEELVKRALSVSLEAMAKGGVYDHLLGGFFRYSTDDDWHIPHFEKMLYDNAELLRLYSLAYQVFGDDLYRYIAEGIVEYYKRYGSDPEGGFYASQDADIGILDEGGYYTFTDQELESILDPEELKIARLHFGTRSMHSGKMVLYMNLRPEQVAKALNVSEEKVKDVIKSLKTKLLRYRENREMPYVDKTIYTNWNGLMIDALCVYYKVFGDSWALNMAKKTANRLLKERYQEGQLWHAENVEGYSEDYIFLSYGLLSLFELTQEATYLQASKELIDRAIELFWDEQGWGFFDRQKGGEGLLEVKTKPLQDTPTQSANGTAPYVLMLLEAILGDTKYGELAEKNLMAFSKFIREIPMASHSYLLSLYAFLKGIFKVETSEHFERALRAFRPFKVVLKKEIDGLLVCEGKTCIKHSSPEEAGL</sequence>
<dbReference type="GO" id="GO:0005975">
    <property type="term" value="P:carbohydrate metabolic process"/>
    <property type="evidence" value="ECO:0007669"/>
    <property type="project" value="InterPro"/>
</dbReference>
<dbReference type="Gene3D" id="3.40.30.10">
    <property type="entry name" value="Glutaredoxin"/>
    <property type="match status" value="1"/>
</dbReference>
<feature type="domain" description="Spermatogenesis-associated protein 20-like TRX" evidence="1">
    <location>
        <begin position="3"/>
        <end position="164"/>
    </location>
</feature>
<dbReference type="AlphaFoldDB" id="A0A285P109"/>
<dbReference type="Gene3D" id="1.50.10.10">
    <property type="match status" value="1"/>
</dbReference>
<protein>
    <recommendedName>
        <fullName evidence="1">Spermatogenesis-associated protein 20-like TRX domain-containing protein</fullName>
    </recommendedName>
</protein>
<evidence type="ECO:0000259" key="1">
    <source>
        <dbReference type="Pfam" id="PF03190"/>
    </source>
</evidence>
<reference evidence="3" key="1">
    <citation type="submission" date="2017-09" db="EMBL/GenBank/DDBJ databases">
        <authorList>
            <person name="Varghese N."/>
            <person name="Submissions S."/>
        </authorList>
    </citation>
    <scope>NUCLEOTIDE SEQUENCE [LARGE SCALE GENOMIC DNA]</scope>
    <source>
        <strain evidence="3">DSM 2913</strain>
    </source>
</reference>
<keyword evidence="3" id="KW-1185">Reference proteome</keyword>
<dbReference type="InterPro" id="IPR008928">
    <property type="entry name" value="6-hairpin_glycosidase_sf"/>
</dbReference>
<dbReference type="SUPFAM" id="SSF52833">
    <property type="entry name" value="Thioredoxin-like"/>
    <property type="match status" value="1"/>
</dbReference>
<dbReference type="EMBL" id="OBEN01000003">
    <property type="protein sequence ID" value="SNZ13561.1"/>
    <property type="molecule type" value="Genomic_DNA"/>
</dbReference>
<evidence type="ECO:0000313" key="3">
    <source>
        <dbReference type="Proteomes" id="UP000218627"/>
    </source>
</evidence>
<dbReference type="InterPro" id="IPR036249">
    <property type="entry name" value="Thioredoxin-like_sf"/>
</dbReference>
<dbReference type="PANTHER" id="PTHR42899:SF1">
    <property type="entry name" value="SPERMATOGENESIS-ASSOCIATED PROTEIN 20"/>
    <property type="match status" value="1"/>
</dbReference>
<dbReference type="Gene3D" id="1.50.10.20">
    <property type="match status" value="1"/>
</dbReference>
<name>A0A285P109_9AQUI</name>
<dbReference type="SUPFAM" id="SSF48208">
    <property type="entry name" value="Six-hairpin glycosidases"/>
    <property type="match status" value="1"/>
</dbReference>
<organism evidence="2 3">
    <name type="scientific">Hydrogenobacter hydrogenophilus</name>
    <dbReference type="NCBI Taxonomy" id="35835"/>
    <lineage>
        <taxon>Bacteria</taxon>
        <taxon>Pseudomonadati</taxon>
        <taxon>Aquificota</taxon>
        <taxon>Aquificia</taxon>
        <taxon>Aquificales</taxon>
        <taxon>Aquificaceae</taxon>
        <taxon>Hydrogenobacter</taxon>
    </lineage>
</organism>
<dbReference type="RefSeq" id="WP_096601360.1">
    <property type="nucleotide sequence ID" value="NZ_OBEN01000003.1"/>
</dbReference>
<dbReference type="Proteomes" id="UP000218627">
    <property type="component" value="Unassembled WGS sequence"/>
</dbReference>
<dbReference type="PANTHER" id="PTHR42899">
    <property type="entry name" value="SPERMATOGENESIS-ASSOCIATED PROTEIN 20"/>
    <property type="match status" value="1"/>
</dbReference>
<dbReference type="OrthoDB" id="9762614at2"/>
<proteinExistence type="predicted"/>
<dbReference type="InterPro" id="IPR004879">
    <property type="entry name" value="Ssp411-like_TRX"/>
</dbReference>
<gene>
    <name evidence="2" type="ORF">SAMN06265353_0787</name>
</gene>
<evidence type="ECO:0000313" key="2">
    <source>
        <dbReference type="EMBL" id="SNZ13561.1"/>
    </source>
</evidence>